<evidence type="ECO:0000256" key="9">
    <source>
        <dbReference type="SAM" id="MobiDB-lite"/>
    </source>
</evidence>
<dbReference type="GO" id="GO:0003676">
    <property type="term" value="F:nucleic acid binding"/>
    <property type="evidence" value="ECO:0007669"/>
    <property type="project" value="InterPro"/>
</dbReference>
<comment type="catalytic activity">
    <reaction evidence="8">
        <text>DNA(n) + a 2'-deoxyribonucleoside 5'-triphosphate = DNA(n+1) + diphosphate</text>
        <dbReference type="Rhea" id="RHEA:22508"/>
        <dbReference type="Rhea" id="RHEA-COMP:17339"/>
        <dbReference type="Rhea" id="RHEA-COMP:17340"/>
        <dbReference type="ChEBI" id="CHEBI:33019"/>
        <dbReference type="ChEBI" id="CHEBI:61560"/>
        <dbReference type="ChEBI" id="CHEBI:173112"/>
        <dbReference type="EC" id="2.7.7.7"/>
    </reaction>
</comment>
<feature type="compositionally biased region" description="Polar residues" evidence="9">
    <location>
        <begin position="309"/>
        <end position="329"/>
    </location>
</feature>
<dbReference type="EC" id="2.7.7.7" evidence="2"/>
<keyword evidence="7" id="KW-0239">DNA-directed DNA polymerase</keyword>
<dbReference type="NCBIfam" id="NF004226">
    <property type="entry name" value="PRK05673.1"/>
    <property type="match status" value="1"/>
</dbReference>
<dbReference type="GO" id="GO:0005737">
    <property type="term" value="C:cytoplasm"/>
    <property type="evidence" value="ECO:0007669"/>
    <property type="project" value="UniProtKB-SubCell"/>
</dbReference>
<evidence type="ECO:0000256" key="7">
    <source>
        <dbReference type="ARBA" id="ARBA00022932"/>
    </source>
</evidence>
<protein>
    <recommendedName>
        <fullName evidence="3">DNA polymerase III subunit alpha</fullName>
        <ecNumber evidence="2">2.7.7.7</ecNumber>
    </recommendedName>
</protein>
<name>A0A7M2WUR4_9BACT</name>
<dbReference type="SMART" id="SM00481">
    <property type="entry name" value="POLIIIAc"/>
    <property type="match status" value="1"/>
</dbReference>
<sequence>MPFTHLHVHTHYSLLDGACRISDLVSRAKQLGMDSLAITDHGCMFGVIEFYNECKKQGIKPIIGMEAYIAPGDRRDKSTSHGDSSFHMVLLAENVEGYHNLLKLSSTAYREGFYYKPRIDKEILREHRKGLIATSACLGGEIPSAFMRRDAKFAKEIAETYLDIFGPDRFFIEVQKQGIKEQDMVNPELVELAKKLGVGTVATNDVHFLNKDDHFAHDVLCCISMGRLVADEGRLKYPTHLYLKSPQEMAEICHEFPEAVENTARVAAMCDVSLDFSKRYAPVYRVPAEKLKGAGTEALRHEGTKAEDTASQDAATKSDPSCHNASVPSSLPPAMADDEAYMRQLCEDGLEWRYGTRDVAPAVRERLEKEIKVIAGKGFSSYFLIVWDFCNYARDNGIPVGARGSGVGTMVGYLLGLCNVDPIKYGLLFERFMDPSRSEMPDIDIDICQDGRQGVIEYVRKKYGHVAQIITFGTLAAKAVCKDVGRVLGMPLALTDKITKLIPGTPGTTLDKALKGVPDLADLYAADPQVKQIIDIGKRLEGLCRNAGCHAAGVIIADQPLDGIVPLYKDKDDNILTQFEGPIAEKVGLLKMDFLGLRTLTVITRAVDLVKQTKGIDIDVEKLDLTDKTVLELFSRGETKGIFQFESGGMADLLMKMQPDRVEDLIAANALYRPGPMELIPSYCARKHGREEVPKVHPIMDSILAETYGIMVYQEQVMQIFNGLGGIELSAAYKLIKAISKKMADVIGKFRPEFLKGCTAKGIPEAKADEIFEHILKFGGYGFNKSHSTRYAIVAFQTAYLKTYHPVEYMAALLTYEMGNTEKTVEYIEECRRMTLADGTKGIKVLPPDINISERDFTPVYVEPESKGKRKAKPPKEGVIRFGMAAVRGVGEKAVDTLIAERKAKGPFGSLYDVCDRVDLRAVTKSTLEALIKCGAFNAMGKRAALLQAMDAAVESGQRSQADKRSGQMSMFGAAETSSAAALPHPSLPDVDELPQPELLKFEKELLGFYITSHPLTEHQSALEHYSTASTRDALQMSEGTEVMIGGMINRVKKVLTKNGRSAGMPMAIITMEDLEGQIDGTMFAETYAEVIAKYPNAVANESIVFVRGKIDRKRETPSLLINEVLPISEATARLTTTVAIKLDSMRHTTDLAEKIETILRKHKGNCEVYLQVATSPQQRVIMRLDRERFVKPSGDLIADLELQLGGDSVMMCGAGTKRSKAKAQQQAALFEGADQPEAGLDQPDNVQAVIDAAMAEMEMLES</sequence>
<evidence type="ECO:0000259" key="10">
    <source>
        <dbReference type="SMART" id="SM00481"/>
    </source>
</evidence>
<dbReference type="GO" id="GO:0006260">
    <property type="term" value="P:DNA replication"/>
    <property type="evidence" value="ECO:0007669"/>
    <property type="project" value="UniProtKB-KW"/>
</dbReference>
<dbReference type="NCBIfam" id="TIGR00594">
    <property type="entry name" value="polc"/>
    <property type="match status" value="1"/>
</dbReference>
<gene>
    <name evidence="11" type="ORF">IPV69_22865</name>
</gene>
<evidence type="ECO:0000256" key="8">
    <source>
        <dbReference type="ARBA" id="ARBA00049244"/>
    </source>
</evidence>
<dbReference type="Pfam" id="PF02811">
    <property type="entry name" value="PHP"/>
    <property type="match status" value="1"/>
</dbReference>
<dbReference type="Pfam" id="PF17657">
    <property type="entry name" value="DNA_pol3_finger"/>
    <property type="match status" value="1"/>
</dbReference>
<keyword evidence="12" id="KW-1185">Reference proteome</keyword>
<evidence type="ECO:0000256" key="4">
    <source>
        <dbReference type="ARBA" id="ARBA00022679"/>
    </source>
</evidence>
<keyword evidence="5 11" id="KW-0548">Nucleotidyltransferase</keyword>
<keyword evidence="4 11" id="KW-0808">Transferase</keyword>
<feature type="domain" description="Polymerase/histidinol phosphatase N-terminal" evidence="10">
    <location>
        <begin position="4"/>
        <end position="71"/>
    </location>
</feature>
<evidence type="ECO:0000313" key="11">
    <source>
        <dbReference type="EMBL" id="QOV89034.1"/>
    </source>
</evidence>
<evidence type="ECO:0000256" key="2">
    <source>
        <dbReference type="ARBA" id="ARBA00012417"/>
    </source>
</evidence>
<keyword evidence="6" id="KW-0235">DNA replication</keyword>
<evidence type="ECO:0000313" key="12">
    <source>
        <dbReference type="Proteomes" id="UP000593765"/>
    </source>
</evidence>
<dbReference type="Pfam" id="PF14579">
    <property type="entry name" value="HHH_6"/>
    <property type="match status" value="1"/>
</dbReference>
<dbReference type="GO" id="GO:0008408">
    <property type="term" value="F:3'-5' exonuclease activity"/>
    <property type="evidence" value="ECO:0007669"/>
    <property type="project" value="InterPro"/>
</dbReference>
<dbReference type="KEGG" id="hbs:IPV69_22865"/>
<dbReference type="NCBIfam" id="NF005298">
    <property type="entry name" value="PRK06826.1"/>
    <property type="match status" value="1"/>
</dbReference>
<dbReference type="InterPro" id="IPR041931">
    <property type="entry name" value="DNA_pol3_alpha_thumb_dom"/>
</dbReference>
<dbReference type="CDD" id="cd12113">
    <property type="entry name" value="PHP_PolIIIA_DnaE3"/>
    <property type="match status" value="1"/>
</dbReference>
<dbReference type="Gene3D" id="1.10.150.870">
    <property type="match status" value="1"/>
</dbReference>
<dbReference type="Gene3D" id="1.10.10.1600">
    <property type="entry name" value="Bacterial DNA polymerase III alpha subunit, thumb domain"/>
    <property type="match status" value="1"/>
</dbReference>
<dbReference type="InterPro" id="IPR011708">
    <property type="entry name" value="DNA_pol3_alpha_NTPase_dom"/>
</dbReference>
<dbReference type="InterPro" id="IPR004805">
    <property type="entry name" value="DnaE2/DnaE/PolC"/>
</dbReference>
<evidence type="ECO:0000256" key="6">
    <source>
        <dbReference type="ARBA" id="ARBA00022705"/>
    </source>
</evidence>
<dbReference type="CDD" id="cd04485">
    <property type="entry name" value="DnaE_OBF"/>
    <property type="match status" value="1"/>
</dbReference>
<dbReference type="InterPro" id="IPR029460">
    <property type="entry name" value="DNAPol_HHH"/>
</dbReference>
<dbReference type="Proteomes" id="UP000593765">
    <property type="component" value="Chromosome"/>
</dbReference>
<dbReference type="SUPFAM" id="SSF89550">
    <property type="entry name" value="PHP domain-like"/>
    <property type="match status" value="1"/>
</dbReference>
<dbReference type="PANTHER" id="PTHR32294:SF0">
    <property type="entry name" value="DNA POLYMERASE III SUBUNIT ALPHA"/>
    <property type="match status" value="1"/>
</dbReference>
<dbReference type="InterPro" id="IPR004365">
    <property type="entry name" value="NA-bd_OB_tRNA"/>
</dbReference>
<dbReference type="Pfam" id="PF01336">
    <property type="entry name" value="tRNA_anti-codon"/>
    <property type="match status" value="1"/>
</dbReference>
<proteinExistence type="predicted"/>
<dbReference type="AlphaFoldDB" id="A0A7M2WUR4"/>
<dbReference type="EMBL" id="CP063458">
    <property type="protein sequence ID" value="QOV89034.1"/>
    <property type="molecule type" value="Genomic_DNA"/>
</dbReference>
<dbReference type="Pfam" id="PF07733">
    <property type="entry name" value="DNA_pol3_alpha"/>
    <property type="match status" value="1"/>
</dbReference>
<evidence type="ECO:0000256" key="1">
    <source>
        <dbReference type="ARBA" id="ARBA00004496"/>
    </source>
</evidence>
<dbReference type="InterPro" id="IPR016195">
    <property type="entry name" value="Pol/histidinol_Pase-like"/>
</dbReference>
<feature type="compositionally biased region" description="Basic and acidic residues" evidence="9">
    <location>
        <begin position="295"/>
        <end position="308"/>
    </location>
</feature>
<comment type="subcellular location">
    <subcellularLocation>
        <location evidence="1">Cytoplasm</location>
    </subcellularLocation>
</comment>
<dbReference type="GO" id="GO:0003887">
    <property type="term" value="F:DNA-directed DNA polymerase activity"/>
    <property type="evidence" value="ECO:0007669"/>
    <property type="project" value="UniProtKB-KW"/>
</dbReference>
<reference evidence="11 12" key="1">
    <citation type="submission" date="2020-10" db="EMBL/GenBank/DDBJ databases">
        <title>Wide distribution of Phycisphaera-like planctomycetes from WD2101 soil group in peatlands and genome analysis of the first cultivated representative.</title>
        <authorList>
            <person name="Dedysh S.N."/>
            <person name="Beletsky A.V."/>
            <person name="Ivanova A."/>
            <person name="Kulichevskaya I.S."/>
            <person name="Suzina N.E."/>
            <person name="Philippov D.A."/>
            <person name="Rakitin A.L."/>
            <person name="Mardanov A.V."/>
            <person name="Ravin N.V."/>
        </authorList>
    </citation>
    <scope>NUCLEOTIDE SEQUENCE [LARGE SCALE GENOMIC DNA]</scope>
    <source>
        <strain evidence="11 12">M1803</strain>
    </source>
</reference>
<dbReference type="RefSeq" id="WP_206292047.1">
    <property type="nucleotide sequence ID" value="NZ_CP063458.1"/>
</dbReference>
<dbReference type="InterPro" id="IPR040982">
    <property type="entry name" value="DNA_pol3_finger"/>
</dbReference>
<dbReference type="InterPro" id="IPR003141">
    <property type="entry name" value="Pol/His_phosphatase_N"/>
</dbReference>
<dbReference type="PANTHER" id="PTHR32294">
    <property type="entry name" value="DNA POLYMERASE III SUBUNIT ALPHA"/>
    <property type="match status" value="1"/>
</dbReference>
<feature type="region of interest" description="Disordered" evidence="9">
    <location>
        <begin position="295"/>
        <end position="329"/>
    </location>
</feature>
<evidence type="ECO:0000256" key="3">
    <source>
        <dbReference type="ARBA" id="ARBA00019114"/>
    </source>
</evidence>
<dbReference type="InterPro" id="IPR004013">
    <property type="entry name" value="PHP_dom"/>
</dbReference>
<evidence type="ECO:0000256" key="5">
    <source>
        <dbReference type="ARBA" id="ARBA00022695"/>
    </source>
</evidence>
<dbReference type="Gene3D" id="3.20.20.140">
    <property type="entry name" value="Metal-dependent hydrolases"/>
    <property type="match status" value="1"/>
</dbReference>
<accession>A0A7M2WUR4</accession>
<organism evidence="11 12">
    <name type="scientific">Humisphaera borealis</name>
    <dbReference type="NCBI Taxonomy" id="2807512"/>
    <lineage>
        <taxon>Bacteria</taxon>
        <taxon>Pseudomonadati</taxon>
        <taxon>Planctomycetota</taxon>
        <taxon>Phycisphaerae</taxon>
        <taxon>Tepidisphaerales</taxon>
        <taxon>Tepidisphaeraceae</taxon>
        <taxon>Humisphaera</taxon>
    </lineage>
</organism>